<feature type="compositionally biased region" description="Polar residues" evidence="3">
    <location>
        <begin position="424"/>
        <end position="455"/>
    </location>
</feature>
<feature type="region of interest" description="Disordered" evidence="3">
    <location>
        <begin position="613"/>
        <end position="678"/>
    </location>
</feature>
<keyword evidence="1" id="KW-0343">GTPase activation</keyword>
<evidence type="ECO:0000313" key="7">
    <source>
        <dbReference type="Proteomes" id="UP001152320"/>
    </source>
</evidence>
<dbReference type="Proteomes" id="UP001152320">
    <property type="component" value="Chromosome 3"/>
</dbReference>
<comment type="caution">
    <text evidence="6">The sequence shown here is derived from an EMBL/GenBank/DDBJ whole genome shotgun (WGS) entry which is preliminary data.</text>
</comment>
<feature type="region of interest" description="Disordered" evidence="3">
    <location>
        <begin position="701"/>
        <end position="781"/>
    </location>
</feature>
<dbReference type="SUPFAM" id="SSF55550">
    <property type="entry name" value="SH2 domain"/>
    <property type="match status" value="1"/>
</dbReference>
<evidence type="ECO:0000259" key="4">
    <source>
        <dbReference type="PROSITE" id="PS50001"/>
    </source>
</evidence>
<dbReference type="InterPro" id="IPR037191">
    <property type="entry name" value="VPS9_dom_sf"/>
</dbReference>
<dbReference type="InterPro" id="IPR036860">
    <property type="entry name" value="SH2_dom_sf"/>
</dbReference>
<dbReference type="GO" id="GO:0030139">
    <property type="term" value="C:endocytic vesicle"/>
    <property type="evidence" value="ECO:0007669"/>
    <property type="project" value="TreeGrafter"/>
</dbReference>
<feature type="domain" description="SH2" evidence="4">
    <location>
        <begin position="140"/>
        <end position="235"/>
    </location>
</feature>
<dbReference type="InterPro" id="IPR000980">
    <property type="entry name" value="SH2"/>
</dbReference>
<dbReference type="InterPro" id="IPR003123">
    <property type="entry name" value="VPS9"/>
</dbReference>
<dbReference type="CDD" id="cd00173">
    <property type="entry name" value="SH2"/>
    <property type="match status" value="1"/>
</dbReference>
<dbReference type="SMART" id="SM00167">
    <property type="entry name" value="VPS9"/>
    <property type="match status" value="1"/>
</dbReference>
<dbReference type="Pfam" id="PF00017">
    <property type="entry name" value="SH2"/>
    <property type="match status" value="1"/>
</dbReference>
<keyword evidence="2" id="KW-0727">SH2 domain</keyword>
<evidence type="ECO:0000256" key="1">
    <source>
        <dbReference type="ARBA" id="ARBA00022468"/>
    </source>
</evidence>
<dbReference type="InterPro" id="IPR045046">
    <property type="entry name" value="Vps9-like"/>
</dbReference>
<feature type="domain" description="VPS9" evidence="5">
    <location>
        <begin position="909"/>
        <end position="1055"/>
    </location>
</feature>
<dbReference type="PROSITE" id="PS50001">
    <property type="entry name" value="SH2"/>
    <property type="match status" value="1"/>
</dbReference>
<dbReference type="SMART" id="SM00252">
    <property type="entry name" value="SH2"/>
    <property type="match status" value="1"/>
</dbReference>
<feature type="region of interest" description="Disordered" evidence="3">
    <location>
        <begin position="508"/>
        <end position="557"/>
    </location>
</feature>
<accession>A0A9Q1CIN4</accession>
<dbReference type="GO" id="GO:0016192">
    <property type="term" value="P:vesicle-mediated transport"/>
    <property type="evidence" value="ECO:0007669"/>
    <property type="project" value="InterPro"/>
</dbReference>
<evidence type="ECO:0000256" key="2">
    <source>
        <dbReference type="PROSITE-ProRule" id="PRU00191"/>
    </source>
</evidence>
<feature type="compositionally biased region" description="Basic residues" evidence="3">
    <location>
        <begin position="758"/>
        <end position="781"/>
    </location>
</feature>
<dbReference type="OrthoDB" id="21085at2759"/>
<dbReference type="GO" id="GO:0005096">
    <property type="term" value="F:GTPase activator activity"/>
    <property type="evidence" value="ECO:0007669"/>
    <property type="project" value="UniProtKB-KW"/>
</dbReference>
<dbReference type="EMBL" id="JAIZAY010000003">
    <property type="protein sequence ID" value="KAJ8045184.1"/>
    <property type="molecule type" value="Genomic_DNA"/>
</dbReference>
<dbReference type="PROSITE" id="PS51205">
    <property type="entry name" value="VPS9"/>
    <property type="match status" value="1"/>
</dbReference>
<evidence type="ECO:0000259" key="5">
    <source>
        <dbReference type="PROSITE" id="PS51205"/>
    </source>
</evidence>
<dbReference type="Pfam" id="PF02204">
    <property type="entry name" value="VPS9"/>
    <property type="match status" value="1"/>
</dbReference>
<dbReference type="GO" id="GO:0005829">
    <property type="term" value="C:cytosol"/>
    <property type="evidence" value="ECO:0007669"/>
    <property type="project" value="TreeGrafter"/>
</dbReference>
<dbReference type="GO" id="GO:0031267">
    <property type="term" value="F:small GTPase binding"/>
    <property type="evidence" value="ECO:0007669"/>
    <property type="project" value="TreeGrafter"/>
</dbReference>
<reference evidence="6" key="1">
    <citation type="submission" date="2021-10" db="EMBL/GenBank/DDBJ databases">
        <title>Tropical sea cucumber genome reveals ecological adaptation and Cuvierian tubules defense mechanism.</title>
        <authorList>
            <person name="Chen T."/>
        </authorList>
    </citation>
    <scope>NUCLEOTIDE SEQUENCE</scope>
    <source>
        <strain evidence="6">Nanhai2018</strain>
        <tissue evidence="6">Muscle</tissue>
    </source>
</reference>
<keyword evidence="7" id="KW-1185">Reference proteome</keyword>
<dbReference type="PANTHER" id="PTHR23101">
    <property type="entry name" value="RAB GDP/GTP EXCHANGE FACTOR"/>
    <property type="match status" value="1"/>
</dbReference>
<gene>
    <name evidence="6" type="ORF">HOLleu_08134</name>
</gene>
<evidence type="ECO:0000313" key="6">
    <source>
        <dbReference type="EMBL" id="KAJ8045184.1"/>
    </source>
</evidence>
<feature type="compositionally biased region" description="Polar residues" evidence="3">
    <location>
        <begin position="733"/>
        <end position="744"/>
    </location>
</feature>
<dbReference type="Gene3D" id="1.20.1050.80">
    <property type="entry name" value="VPS9 domain"/>
    <property type="match status" value="1"/>
</dbReference>
<dbReference type="GO" id="GO:0005085">
    <property type="term" value="F:guanyl-nucleotide exchange factor activity"/>
    <property type="evidence" value="ECO:0007669"/>
    <property type="project" value="InterPro"/>
</dbReference>
<dbReference type="Pfam" id="PF23268">
    <property type="entry name" value="RIN1"/>
    <property type="match status" value="1"/>
</dbReference>
<dbReference type="SUPFAM" id="SSF109993">
    <property type="entry name" value="VPS9 domain"/>
    <property type="match status" value="1"/>
</dbReference>
<feature type="compositionally biased region" description="Pro residues" evidence="3">
    <location>
        <begin position="384"/>
        <end position="395"/>
    </location>
</feature>
<feature type="compositionally biased region" description="Acidic residues" evidence="3">
    <location>
        <begin position="648"/>
        <end position="668"/>
    </location>
</feature>
<feature type="region of interest" description="Disordered" evidence="3">
    <location>
        <begin position="381"/>
        <end position="475"/>
    </location>
</feature>
<organism evidence="6 7">
    <name type="scientific">Holothuria leucospilota</name>
    <name type="common">Black long sea cucumber</name>
    <name type="synonym">Mertensiothuria leucospilota</name>
    <dbReference type="NCBI Taxonomy" id="206669"/>
    <lineage>
        <taxon>Eukaryota</taxon>
        <taxon>Metazoa</taxon>
        <taxon>Echinodermata</taxon>
        <taxon>Eleutherozoa</taxon>
        <taxon>Echinozoa</taxon>
        <taxon>Holothuroidea</taxon>
        <taxon>Aspidochirotacea</taxon>
        <taxon>Aspidochirotida</taxon>
        <taxon>Holothuriidae</taxon>
        <taxon>Holothuria</taxon>
    </lineage>
</organism>
<proteinExistence type="predicted"/>
<protein>
    <submittedName>
        <fullName evidence="6">Protein sprint</fullName>
    </submittedName>
</protein>
<name>A0A9Q1CIN4_HOLLE</name>
<dbReference type="Gene3D" id="3.30.505.10">
    <property type="entry name" value="SH2 domain"/>
    <property type="match status" value="1"/>
</dbReference>
<feature type="compositionally biased region" description="Polar residues" evidence="3">
    <location>
        <begin position="400"/>
        <end position="410"/>
    </location>
</feature>
<dbReference type="AlphaFoldDB" id="A0A9Q1CIN4"/>
<sequence>MVMDQKQKSARPTCKRSSYFETLSSVTSQLDFMREDLNSSHPFDFAPTSPLDLGSNVKVQTSELLFSQPERPPEPLYDKLPVAGQKSTIKDGISPAGMVTKGYTEPFNFSAPPPPSHIADQDPQPEMTLRSRLLHTKLVWFLPNIQRPAAMHYLQGQPMGTFIVRSSSSQGKLSLSMKHPGTVTHGAFIDHINIIASPDGYRLDKEEEVFPTLDELILHHFQDRGVLPCPLDLPHALKAAKTGAELQSFAILEEEFWKSPHSRLHTHKQLTAVQRSQRPQFLPESSSFQVTIQGSNPLGYDRLTATNLKNDLMDTRDPKERILSLYNAENRPISRHSWASDGSDDHWAKVAAHGHRRTSSDVNRQVIRYSSEAEQLDLSYLERCPPPSYPPPSPPVDQGLSFNNPYQDPSTDFRVRQGRMFPTINGQSSVLPYPPRTTSLSSDGSSVRSHSTISDDSLHSMGRDSTCSSRSSQSRQSNISIPSYYLVSSSSRFSDSFSLLPNLSQQSDLETVESQESKESPKKVLPSTGVESPYDTPSTVPISDTRPADVPSEAASNEDTNLLDLSFLDSIIANQESSVTEQNPLSEFDPLLVPNLPPPAEFGDNFRRSLSFPMTQQEENRSSSELSGEYDVIRAGESLPGSSGEGEGTSDEVEKETEGEEVADEDEGEAAKQDIKKMQRCVSLPAPLMRGTDSEGVFHGSKSEYYGGSEEAIQEDSRASSMGEEDFEFVNRGSWSSENVNSNRSIDEDEGSSSAEKVKHKKGKKLSQLRNMAKKSTKKVPKKFKPHKWKKKLDLLDPAASIQEVVKRLAVDPQCRLGAMVESFISSTVDKCETHKPDAVLKSLRQFMTGVKNYLFNNQEVEVEAQLDKYCDLTGMEVDAIFESALHQVLLERLKDDIYLCFIRHFNESGSLTLLDRNIRSAKEMSCEELGIKGSFIPPSRNQLAIIKEKFTDIQRAYSPLQKLEHLLHVVKAIYSSVTDPSLGRNAVTSMGADDFLPMLIYVLVHCDQIHIEIEVEYMWGLLDPSLLSGEGGYYLTTLSSAICVLKQFEEETETETKGFVTVLVARGDGDITMKTVPVLPAMTSVEVCNFIIQKLDLDTETPNQIFLLSEGTEQPLESHCSIYKIKTDYEAMHNKLCKFCIRPENITVKWPVISTKAQSKV</sequence>
<dbReference type="PANTHER" id="PTHR23101:SF104">
    <property type="entry name" value="PROTEIN SPRINT"/>
    <property type="match status" value="1"/>
</dbReference>
<evidence type="ECO:0000256" key="3">
    <source>
        <dbReference type="SAM" id="MobiDB-lite"/>
    </source>
</evidence>